<feature type="region of interest" description="Disordered" evidence="9">
    <location>
        <begin position="267"/>
        <end position="296"/>
    </location>
</feature>
<keyword evidence="3" id="KW-1003">Cell membrane</keyword>
<evidence type="ECO:0000256" key="1">
    <source>
        <dbReference type="ARBA" id="ARBA00004651"/>
    </source>
</evidence>
<proteinExistence type="inferred from homology"/>
<keyword evidence="4 10" id="KW-0812">Transmembrane</keyword>
<evidence type="ECO:0000256" key="9">
    <source>
        <dbReference type="SAM" id="MobiDB-lite"/>
    </source>
</evidence>
<dbReference type="Proteomes" id="UP000184315">
    <property type="component" value="Unassembled WGS sequence"/>
</dbReference>
<evidence type="ECO:0000313" key="12">
    <source>
        <dbReference type="EMBL" id="CUR33402.1"/>
    </source>
</evidence>
<accession>A0A1J1LN37</accession>
<keyword evidence="13" id="KW-1185">Reference proteome</keyword>
<feature type="transmembrane region" description="Helical" evidence="10">
    <location>
        <begin position="185"/>
        <end position="206"/>
    </location>
</feature>
<feature type="transmembrane region" description="Helical" evidence="10">
    <location>
        <begin position="39"/>
        <end position="60"/>
    </location>
</feature>
<evidence type="ECO:0000256" key="3">
    <source>
        <dbReference type="ARBA" id="ARBA00022475"/>
    </source>
</evidence>
<comment type="subcellular location">
    <subcellularLocation>
        <location evidence="1">Cell membrane</location>
        <topology evidence="1">Multi-pass membrane protein</topology>
    </subcellularLocation>
    <subcellularLocation>
        <location evidence="8">Membrane</location>
        <topology evidence="8">Multi-pass membrane protein</topology>
    </subcellularLocation>
</comment>
<dbReference type="AlphaFoldDB" id="A0A1J1LN37"/>
<evidence type="ECO:0000256" key="7">
    <source>
        <dbReference type="ARBA" id="ARBA00023136"/>
    </source>
</evidence>
<keyword evidence="5 8" id="KW-0653">Protein transport</keyword>
<dbReference type="STRING" id="671072.PL9214510071"/>
<feature type="domain" description="MotA/TolQ/ExbB proton channel" evidence="11">
    <location>
        <begin position="95"/>
        <end position="215"/>
    </location>
</feature>
<evidence type="ECO:0000256" key="4">
    <source>
        <dbReference type="ARBA" id="ARBA00022692"/>
    </source>
</evidence>
<keyword evidence="7 10" id="KW-0472">Membrane</keyword>
<keyword evidence="6 10" id="KW-1133">Transmembrane helix</keyword>
<gene>
    <name evidence="12" type="ORF">PL9214510071</name>
</gene>
<dbReference type="PANTHER" id="PTHR30625">
    <property type="entry name" value="PROTEIN TOLQ"/>
    <property type="match status" value="1"/>
</dbReference>
<feature type="transmembrane region" description="Helical" evidence="10">
    <location>
        <begin position="141"/>
        <end position="165"/>
    </location>
</feature>
<evidence type="ECO:0000256" key="10">
    <source>
        <dbReference type="SAM" id="Phobius"/>
    </source>
</evidence>
<evidence type="ECO:0000256" key="2">
    <source>
        <dbReference type="ARBA" id="ARBA00022448"/>
    </source>
</evidence>
<organism evidence="12 13">
    <name type="scientific">Planktothrix tepida PCC 9214</name>
    <dbReference type="NCBI Taxonomy" id="671072"/>
    <lineage>
        <taxon>Bacteria</taxon>
        <taxon>Bacillati</taxon>
        <taxon>Cyanobacteriota</taxon>
        <taxon>Cyanophyceae</taxon>
        <taxon>Oscillatoriophycideae</taxon>
        <taxon>Oscillatoriales</taxon>
        <taxon>Microcoleaceae</taxon>
        <taxon>Planktothrix</taxon>
    </lineage>
</organism>
<dbReference type="GO" id="GO:0005886">
    <property type="term" value="C:plasma membrane"/>
    <property type="evidence" value="ECO:0007669"/>
    <property type="project" value="UniProtKB-SubCell"/>
</dbReference>
<dbReference type="InterPro" id="IPR050790">
    <property type="entry name" value="ExbB/TolQ_transport"/>
</dbReference>
<evidence type="ECO:0000256" key="6">
    <source>
        <dbReference type="ARBA" id="ARBA00022989"/>
    </source>
</evidence>
<name>A0A1J1LN37_9CYAN</name>
<evidence type="ECO:0000256" key="8">
    <source>
        <dbReference type="RuleBase" id="RU004057"/>
    </source>
</evidence>
<evidence type="ECO:0000259" key="11">
    <source>
        <dbReference type="Pfam" id="PF01618"/>
    </source>
</evidence>
<reference evidence="13" key="1">
    <citation type="submission" date="2015-10" db="EMBL/GenBank/DDBJ databases">
        <authorList>
            <person name="Regsiter A."/>
            <person name="william w."/>
        </authorList>
    </citation>
    <scope>NUCLEOTIDE SEQUENCE [LARGE SCALE GENOMIC DNA]</scope>
</reference>
<feature type="compositionally biased region" description="Basic and acidic residues" evidence="9">
    <location>
        <begin position="267"/>
        <end position="281"/>
    </location>
</feature>
<evidence type="ECO:0000313" key="13">
    <source>
        <dbReference type="Proteomes" id="UP000184315"/>
    </source>
</evidence>
<sequence length="296" mass="32977">MAFIRHITCTSNTVVGVRFLGGCANSMNIQEIFAKGGPAMWPLLILSILSMTVVVERIWFWITTLTKEKQIVNRVIDSARRGQWGKAHQIAKQSSNQPMGRFLYAPLRLQSPDPELFRLALEAAADEELAFMRRGDKVFEAVIAMAPLLGLLGTVLGLINSLGSIRLGDIGTSSASDVTLGIAEALISTATGLIVAILSLAFYRLFQGLMFGQAKIFRKAGNELELLYRQNWPYAKSQLQIPETEEEEEQEVETDEPIFKHLFVDRDNNHNASVEPEKIIKPGETSEVLDEEEDKK</sequence>
<keyword evidence="2 8" id="KW-0813">Transport</keyword>
<dbReference type="EMBL" id="CZDF01000157">
    <property type="protein sequence ID" value="CUR33402.1"/>
    <property type="molecule type" value="Genomic_DNA"/>
</dbReference>
<feature type="compositionally biased region" description="Acidic residues" evidence="9">
    <location>
        <begin position="287"/>
        <end position="296"/>
    </location>
</feature>
<dbReference type="InterPro" id="IPR002898">
    <property type="entry name" value="MotA_ExbB_proton_chnl"/>
</dbReference>
<dbReference type="GO" id="GO:0017038">
    <property type="term" value="P:protein import"/>
    <property type="evidence" value="ECO:0007669"/>
    <property type="project" value="TreeGrafter"/>
</dbReference>
<protein>
    <submittedName>
        <fullName evidence="12">MotA/TolQ/ExbB proton channel</fullName>
    </submittedName>
</protein>
<evidence type="ECO:0000256" key="5">
    <source>
        <dbReference type="ARBA" id="ARBA00022927"/>
    </source>
</evidence>
<dbReference type="PANTHER" id="PTHR30625:SF15">
    <property type="entry name" value="BIOPOLYMER TRANSPORT PROTEIN EXBB"/>
    <property type="match status" value="1"/>
</dbReference>
<comment type="similarity">
    <text evidence="8">Belongs to the exbB/tolQ family.</text>
</comment>
<dbReference type="Pfam" id="PF01618">
    <property type="entry name" value="MotA_ExbB"/>
    <property type="match status" value="1"/>
</dbReference>